<comment type="caution">
    <text evidence="1">The sequence shown here is derived from an EMBL/GenBank/DDBJ whole genome shotgun (WGS) entry which is preliminary data.</text>
</comment>
<reference evidence="1" key="1">
    <citation type="submission" date="2023-03" db="EMBL/GenBank/DDBJ databases">
        <title>Massive genome expansion in bonnet fungi (Mycena s.s.) driven by repeated elements and novel gene families across ecological guilds.</title>
        <authorList>
            <consortium name="Lawrence Berkeley National Laboratory"/>
            <person name="Harder C.B."/>
            <person name="Miyauchi S."/>
            <person name="Viragh M."/>
            <person name="Kuo A."/>
            <person name="Thoen E."/>
            <person name="Andreopoulos B."/>
            <person name="Lu D."/>
            <person name="Skrede I."/>
            <person name="Drula E."/>
            <person name="Henrissat B."/>
            <person name="Morin E."/>
            <person name="Kohler A."/>
            <person name="Barry K."/>
            <person name="LaButti K."/>
            <person name="Morin E."/>
            <person name="Salamov A."/>
            <person name="Lipzen A."/>
            <person name="Mereny Z."/>
            <person name="Hegedus B."/>
            <person name="Baldrian P."/>
            <person name="Stursova M."/>
            <person name="Weitz H."/>
            <person name="Taylor A."/>
            <person name="Grigoriev I.V."/>
            <person name="Nagy L.G."/>
            <person name="Martin F."/>
            <person name="Kauserud H."/>
        </authorList>
    </citation>
    <scope>NUCLEOTIDE SEQUENCE</scope>
    <source>
        <strain evidence="1">CBHHK002</strain>
    </source>
</reference>
<gene>
    <name evidence="1" type="ORF">DFH08DRAFT_825054</name>
</gene>
<keyword evidence="2" id="KW-1185">Reference proteome</keyword>
<sequence length="254" mass="29378">MSDIEKTALPRFSPFCSRMRYNCNRRHQQKPSTEIGAVKIPPGFKFRFRGGRISTAKSVLVQMDLESSTKIGIQPSHVAIHHISGVHFCLVIVPKYTTGKKRRYWRTEASCGKYRAGIHESVVGLYLQLPKKEIRLFFEPVTIRGRYLTEREKDRADEKRPYSGRIQPLLVEHRRRRGKTLPGYRKEGFSGNRAHECQRKEVMTTCEKKRPALPQLIPSYISLPLLYLRPCPPNLATSLAPRLTNNEKTFSHIY</sequence>
<dbReference type="AlphaFoldDB" id="A0AAD6Z2V8"/>
<organism evidence="1 2">
    <name type="scientific">Mycena albidolilacea</name>
    <dbReference type="NCBI Taxonomy" id="1033008"/>
    <lineage>
        <taxon>Eukaryota</taxon>
        <taxon>Fungi</taxon>
        <taxon>Dikarya</taxon>
        <taxon>Basidiomycota</taxon>
        <taxon>Agaricomycotina</taxon>
        <taxon>Agaricomycetes</taxon>
        <taxon>Agaricomycetidae</taxon>
        <taxon>Agaricales</taxon>
        <taxon>Marasmiineae</taxon>
        <taxon>Mycenaceae</taxon>
        <taxon>Mycena</taxon>
    </lineage>
</organism>
<name>A0AAD6Z2V8_9AGAR</name>
<protein>
    <submittedName>
        <fullName evidence="1">Uncharacterized protein</fullName>
    </submittedName>
</protein>
<dbReference type="EMBL" id="JARIHO010000096">
    <property type="protein sequence ID" value="KAJ7305555.1"/>
    <property type="molecule type" value="Genomic_DNA"/>
</dbReference>
<accession>A0AAD6Z2V8</accession>
<evidence type="ECO:0000313" key="1">
    <source>
        <dbReference type="EMBL" id="KAJ7305555.1"/>
    </source>
</evidence>
<dbReference type="Proteomes" id="UP001218218">
    <property type="component" value="Unassembled WGS sequence"/>
</dbReference>
<evidence type="ECO:0000313" key="2">
    <source>
        <dbReference type="Proteomes" id="UP001218218"/>
    </source>
</evidence>
<proteinExistence type="predicted"/>